<evidence type="ECO:0000256" key="5">
    <source>
        <dbReference type="ARBA" id="ARBA00022771"/>
    </source>
</evidence>
<comment type="similarity">
    <text evidence="11">Belongs to the snail C2H2-type zinc-finger protein family.</text>
</comment>
<dbReference type="SMART" id="SM00868">
    <property type="entry name" value="zf-AD"/>
    <property type="match status" value="1"/>
</dbReference>
<feature type="binding site" evidence="13">
    <location>
        <position position="11"/>
    </location>
    <ligand>
        <name>Zn(2+)</name>
        <dbReference type="ChEBI" id="CHEBI:29105"/>
    </ligand>
</feature>
<evidence type="ECO:0000259" key="15">
    <source>
        <dbReference type="PROSITE" id="PS50157"/>
    </source>
</evidence>
<evidence type="ECO:0000256" key="2">
    <source>
        <dbReference type="ARBA" id="ARBA00006991"/>
    </source>
</evidence>
<evidence type="ECO:0000256" key="8">
    <source>
        <dbReference type="ARBA" id="ARBA00023125"/>
    </source>
</evidence>
<dbReference type="PROSITE" id="PS50157">
    <property type="entry name" value="ZINC_FINGER_C2H2_2"/>
    <property type="match status" value="5"/>
</dbReference>
<evidence type="ECO:0000256" key="6">
    <source>
        <dbReference type="ARBA" id="ARBA00022833"/>
    </source>
</evidence>
<keyword evidence="4" id="KW-0677">Repeat</keyword>
<keyword evidence="3 13" id="KW-0479">Metal-binding</keyword>
<comment type="subcellular location">
    <subcellularLocation>
        <location evidence="1">Nucleus</location>
    </subcellularLocation>
</comment>
<dbReference type="InterPro" id="IPR013087">
    <property type="entry name" value="Znf_C2H2_type"/>
</dbReference>
<evidence type="ECO:0000256" key="12">
    <source>
        <dbReference type="PROSITE-ProRule" id="PRU00042"/>
    </source>
</evidence>
<evidence type="ECO:0000256" key="9">
    <source>
        <dbReference type="ARBA" id="ARBA00023163"/>
    </source>
</evidence>
<dbReference type="Proteomes" id="UP000091820">
    <property type="component" value="Unassembled WGS sequence"/>
</dbReference>
<feature type="domain" description="C2H2-type" evidence="15">
    <location>
        <begin position="405"/>
        <end position="432"/>
    </location>
</feature>
<dbReference type="Pfam" id="PF00096">
    <property type="entry name" value="zf-C2H2"/>
    <property type="match status" value="5"/>
</dbReference>
<sequence length="517" mass="59623">MSVVIDLKAVCLICLQPEKSLRDIYAPDEQNPELQVAFKIGRCSNMQLDPNNKRLPNKICETCLEDLQIAWRFRQNCETALTIFRTILRDQDDTETLTSKHLTAQKIKVPEGLKIKCIETESKNFCMATTSVESGINDEEPMKNNEELEREKNFVFHSESIKLESEDEDHISSADTGPYQPEEYVEYYMSEEIIDEEAGTDTIVEIQEENPKASATHSFKLESPSAESSSSRFNKYMEDNTDVLVTDTPEIEKQPTPARRARGRPRKYYVNTNESNLNPPHPGDDDSANQSEDNIKPPALATRHVRTRKRKVSPPDTQPAKICEICGNKYRYQHALNAHMRRHNNDKPFPCEFCDKAFISHVELRRHIRVHTGHKPYACQYCDRRFSDFGSRIKHERTHTGERPYGCKTCGKSFAYAHVLSVHYRTHTGEKKFRCDQCDKGFTKKAYLLSHMQHHARANEVENAEMMNMKSVALEECILTTEYIEEGDEMDEDEDGTEIHVLMGDHNDENEFTVNVR</sequence>
<feature type="compositionally biased region" description="Basic residues" evidence="14">
    <location>
        <begin position="303"/>
        <end position="312"/>
    </location>
</feature>
<dbReference type="PANTHER" id="PTHR24388:SF53">
    <property type="entry name" value="CHORION TRANSCRIPTION FACTOR CF2-RELATED"/>
    <property type="match status" value="1"/>
</dbReference>
<feature type="domain" description="C2H2-type" evidence="15">
    <location>
        <begin position="433"/>
        <end position="460"/>
    </location>
</feature>
<organism evidence="17 18">
    <name type="scientific">Glossina brevipalpis</name>
    <dbReference type="NCBI Taxonomy" id="37001"/>
    <lineage>
        <taxon>Eukaryota</taxon>
        <taxon>Metazoa</taxon>
        <taxon>Ecdysozoa</taxon>
        <taxon>Arthropoda</taxon>
        <taxon>Hexapoda</taxon>
        <taxon>Insecta</taxon>
        <taxon>Pterygota</taxon>
        <taxon>Neoptera</taxon>
        <taxon>Endopterygota</taxon>
        <taxon>Diptera</taxon>
        <taxon>Brachycera</taxon>
        <taxon>Muscomorpha</taxon>
        <taxon>Hippoboscoidea</taxon>
        <taxon>Glossinidae</taxon>
        <taxon>Glossina</taxon>
    </lineage>
</organism>
<dbReference type="PANTHER" id="PTHR24388">
    <property type="entry name" value="ZINC FINGER PROTEIN"/>
    <property type="match status" value="1"/>
</dbReference>
<evidence type="ECO:0008006" key="19">
    <source>
        <dbReference type="Google" id="ProtNLM"/>
    </source>
</evidence>
<feature type="binding site" evidence="13">
    <location>
        <position position="63"/>
    </location>
    <ligand>
        <name>Zn(2+)</name>
        <dbReference type="ChEBI" id="CHEBI:29105"/>
    </ligand>
</feature>
<dbReference type="FunFam" id="3.30.160.60:FF:000931">
    <property type="entry name" value="zinc finger protein 697"/>
    <property type="match status" value="1"/>
</dbReference>
<dbReference type="STRING" id="37001.A0A1A9W8P7"/>
<dbReference type="GO" id="GO:0000981">
    <property type="term" value="F:DNA-binding transcription factor activity, RNA polymerase II-specific"/>
    <property type="evidence" value="ECO:0007669"/>
    <property type="project" value="TreeGrafter"/>
</dbReference>
<dbReference type="GO" id="GO:0000978">
    <property type="term" value="F:RNA polymerase II cis-regulatory region sequence-specific DNA binding"/>
    <property type="evidence" value="ECO:0007669"/>
    <property type="project" value="TreeGrafter"/>
</dbReference>
<dbReference type="GO" id="GO:0045893">
    <property type="term" value="P:positive regulation of DNA-templated transcription"/>
    <property type="evidence" value="ECO:0007669"/>
    <property type="project" value="UniProtKB-ARBA"/>
</dbReference>
<feature type="domain" description="ZAD" evidence="16">
    <location>
        <begin position="9"/>
        <end position="87"/>
    </location>
</feature>
<keyword evidence="10" id="KW-0539">Nucleus</keyword>
<dbReference type="FunFam" id="3.30.160.60:FF:001732">
    <property type="entry name" value="Zgc:162936"/>
    <property type="match status" value="1"/>
</dbReference>
<dbReference type="InterPro" id="IPR050527">
    <property type="entry name" value="Snail/Krueppel_Znf"/>
</dbReference>
<feature type="domain" description="C2H2-type" evidence="15">
    <location>
        <begin position="349"/>
        <end position="376"/>
    </location>
</feature>
<evidence type="ECO:0000256" key="7">
    <source>
        <dbReference type="ARBA" id="ARBA00023015"/>
    </source>
</evidence>
<dbReference type="GO" id="GO:0005634">
    <property type="term" value="C:nucleus"/>
    <property type="evidence" value="ECO:0007669"/>
    <property type="project" value="UniProtKB-SubCell"/>
</dbReference>
<accession>A0A1A9W8P7</accession>
<dbReference type="SUPFAM" id="SSF57667">
    <property type="entry name" value="beta-beta-alpha zinc fingers"/>
    <property type="match status" value="3"/>
</dbReference>
<reference evidence="17" key="2">
    <citation type="submission" date="2020-05" db="UniProtKB">
        <authorList>
            <consortium name="EnsemblMetazoa"/>
        </authorList>
    </citation>
    <scope>IDENTIFICATION</scope>
    <source>
        <strain evidence="17">IAEA</strain>
    </source>
</reference>
<dbReference type="FunFam" id="3.30.160.60:FF:000325">
    <property type="entry name" value="ZFP90 zinc finger protein"/>
    <property type="match status" value="2"/>
</dbReference>
<dbReference type="InterPro" id="IPR012934">
    <property type="entry name" value="Znf_AD"/>
</dbReference>
<evidence type="ECO:0000256" key="3">
    <source>
        <dbReference type="ARBA" id="ARBA00022723"/>
    </source>
</evidence>
<evidence type="ECO:0000259" key="16">
    <source>
        <dbReference type="PROSITE" id="PS51915"/>
    </source>
</evidence>
<name>A0A1A9W8P7_9MUSC</name>
<evidence type="ECO:0000313" key="17">
    <source>
        <dbReference type="EnsemblMetazoa" id="GBRI010313-PA"/>
    </source>
</evidence>
<dbReference type="InterPro" id="IPR036236">
    <property type="entry name" value="Znf_C2H2_sf"/>
</dbReference>
<evidence type="ECO:0000256" key="13">
    <source>
        <dbReference type="PROSITE-ProRule" id="PRU01263"/>
    </source>
</evidence>
<dbReference type="PROSITE" id="PS00028">
    <property type="entry name" value="ZINC_FINGER_C2H2_1"/>
    <property type="match status" value="5"/>
</dbReference>
<protein>
    <recommendedName>
        <fullName evidence="19">Protein krueppel</fullName>
    </recommendedName>
</protein>
<feature type="binding site" evidence="13">
    <location>
        <position position="14"/>
    </location>
    <ligand>
        <name>Zn(2+)</name>
        <dbReference type="ChEBI" id="CHEBI:29105"/>
    </ligand>
</feature>
<feature type="domain" description="C2H2-type" evidence="15">
    <location>
        <begin position="377"/>
        <end position="404"/>
    </location>
</feature>
<keyword evidence="5 12" id="KW-0863">Zinc-finger</keyword>
<dbReference type="SUPFAM" id="SSF57716">
    <property type="entry name" value="Glucocorticoid receptor-like (DNA-binding domain)"/>
    <property type="match status" value="1"/>
</dbReference>
<feature type="domain" description="C2H2-type" evidence="15">
    <location>
        <begin position="321"/>
        <end position="348"/>
    </location>
</feature>
<evidence type="ECO:0000313" key="18">
    <source>
        <dbReference type="Proteomes" id="UP000091820"/>
    </source>
</evidence>
<evidence type="ECO:0000256" key="4">
    <source>
        <dbReference type="ARBA" id="ARBA00022737"/>
    </source>
</evidence>
<evidence type="ECO:0000256" key="14">
    <source>
        <dbReference type="SAM" id="MobiDB-lite"/>
    </source>
</evidence>
<dbReference type="PROSITE" id="PS51915">
    <property type="entry name" value="ZAD"/>
    <property type="match status" value="1"/>
</dbReference>
<evidence type="ECO:0000256" key="1">
    <source>
        <dbReference type="ARBA" id="ARBA00004123"/>
    </source>
</evidence>
<dbReference type="Gene3D" id="3.30.160.60">
    <property type="entry name" value="Classic Zinc Finger"/>
    <property type="match status" value="5"/>
</dbReference>
<dbReference type="Pfam" id="PF07776">
    <property type="entry name" value="zf-AD"/>
    <property type="match status" value="1"/>
</dbReference>
<keyword evidence="6 13" id="KW-0862">Zinc</keyword>
<keyword evidence="9" id="KW-0804">Transcription</keyword>
<feature type="binding site" evidence="13">
    <location>
        <position position="60"/>
    </location>
    <ligand>
        <name>Zn(2+)</name>
        <dbReference type="ChEBI" id="CHEBI:29105"/>
    </ligand>
</feature>
<reference evidence="18" key="1">
    <citation type="submission" date="2014-03" db="EMBL/GenBank/DDBJ databases">
        <authorList>
            <person name="Aksoy S."/>
            <person name="Warren W."/>
            <person name="Wilson R.K."/>
        </authorList>
    </citation>
    <scope>NUCLEOTIDE SEQUENCE [LARGE SCALE GENOMIC DNA]</scope>
    <source>
        <strain evidence="18">IAEA</strain>
    </source>
</reference>
<dbReference type="SMART" id="SM00355">
    <property type="entry name" value="ZnF_C2H2"/>
    <property type="match status" value="5"/>
</dbReference>
<evidence type="ECO:0000256" key="11">
    <source>
        <dbReference type="ARBA" id="ARBA00037948"/>
    </source>
</evidence>
<feature type="region of interest" description="Disordered" evidence="14">
    <location>
        <begin position="211"/>
        <end position="317"/>
    </location>
</feature>
<dbReference type="GO" id="GO:0005694">
    <property type="term" value="C:chromosome"/>
    <property type="evidence" value="ECO:0007669"/>
    <property type="project" value="UniProtKB-ARBA"/>
</dbReference>
<feature type="compositionally biased region" description="Low complexity" evidence="14">
    <location>
        <begin position="222"/>
        <end position="231"/>
    </location>
</feature>
<dbReference type="EnsemblMetazoa" id="GBRI010313-RA">
    <property type="protein sequence ID" value="GBRI010313-PA"/>
    <property type="gene ID" value="GBRI010313"/>
</dbReference>
<keyword evidence="8" id="KW-0238">DNA-binding</keyword>
<dbReference type="AlphaFoldDB" id="A0A1A9W8P7"/>
<comment type="similarity">
    <text evidence="2">Belongs to the krueppel C2H2-type zinc-finger protein family.</text>
</comment>
<keyword evidence="18" id="KW-1185">Reference proteome</keyword>
<dbReference type="GO" id="GO:0008270">
    <property type="term" value="F:zinc ion binding"/>
    <property type="evidence" value="ECO:0007669"/>
    <property type="project" value="UniProtKB-UniRule"/>
</dbReference>
<evidence type="ECO:0000256" key="10">
    <source>
        <dbReference type="ARBA" id="ARBA00023242"/>
    </source>
</evidence>
<dbReference type="VEuPathDB" id="VectorBase:GBRI010313"/>
<keyword evidence="7" id="KW-0805">Transcription regulation</keyword>
<proteinExistence type="inferred from homology"/>
<dbReference type="Gene3D" id="3.40.1800.20">
    <property type="match status" value="1"/>
</dbReference>